<accession>A0A2G5EF76</accession>
<proteinExistence type="predicted"/>
<dbReference type="EMBL" id="KZ305026">
    <property type="protein sequence ID" value="PIA54361.1"/>
    <property type="molecule type" value="Genomic_DNA"/>
</dbReference>
<dbReference type="Proteomes" id="UP000230069">
    <property type="component" value="Unassembled WGS sequence"/>
</dbReference>
<protein>
    <submittedName>
        <fullName evidence="2">Uncharacterized protein</fullName>
    </submittedName>
</protein>
<evidence type="ECO:0000313" key="2">
    <source>
        <dbReference type="EMBL" id="PIA54361.1"/>
    </source>
</evidence>
<gene>
    <name evidence="2" type="ORF">AQUCO_00900714v1</name>
</gene>
<dbReference type="OrthoDB" id="1888697at2759"/>
<evidence type="ECO:0000256" key="1">
    <source>
        <dbReference type="SAM" id="MobiDB-lite"/>
    </source>
</evidence>
<dbReference type="AlphaFoldDB" id="A0A2G5EF76"/>
<reference evidence="2 3" key="1">
    <citation type="submission" date="2017-09" db="EMBL/GenBank/DDBJ databases">
        <title>WGS assembly of Aquilegia coerulea Goldsmith.</title>
        <authorList>
            <person name="Hodges S."/>
            <person name="Kramer E."/>
            <person name="Nordborg M."/>
            <person name="Tomkins J."/>
            <person name="Borevitz J."/>
            <person name="Derieg N."/>
            <person name="Yan J."/>
            <person name="Mihaltcheva S."/>
            <person name="Hayes R.D."/>
            <person name="Rokhsar D."/>
        </authorList>
    </citation>
    <scope>NUCLEOTIDE SEQUENCE [LARGE SCALE GENOMIC DNA]</scope>
    <source>
        <strain evidence="3">cv. Goldsmith</strain>
    </source>
</reference>
<feature type="compositionally biased region" description="Low complexity" evidence="1">
    <location>
        <begin position="150"/>
        <end position="165"/>
    </location>
</feature>
<feature type="non-terminal residue" evidence="2">
    <location>
        <position position="1"/>
    </location>
</feature>
<sequence>ERERENQKRLNSGSCRSGDYLETNSRVQREKKHEITCNVVLKYFLSLNQNQNQNKNLDYSVFFLSLKSYSHILVFSPRFLAFSVSAFSEKMAELPPNLDDGEVWVPSDILLDGKKSDQIKPMKEEEKFPSELTYMEELAQQLSSNAFLHQQQQQQQTQTQTKTTKLPNPNLQVEVNPFIQIGSFKPNQTRLSFEVISNGGNGGNIVNGGIVRGTGVVHSVYAQGGFRVELTPDHHLPPVKPAITTTITQGKNFVQARGGVYHKQQNQGRNSFLPFQANVGGFVKGTGVFIPRVETTSTIEARKKQGVRNEENQCRMPVKKNAKNAVGKKEVVGLNAPPDICLPQEWTY</sequence>
<keyword evidence="3" id="KW-1185">Reference proteome</keyword>
<feature type="region of interest" description="Disordered" evidence="1">
    <location>
        <begin position="147"/>
        <end position="169"/>
    </location>
</feature>
<evidence type="ECO:0000313" key="3">
    <source>
        <dbReference type="Proteomes" id="UP000230069"/>
    </source>
</evidence>
<organism evidence="2 3">
    <name type="scientific">Aquilegia coerulea</name>
    <name type="common">Rocky mountain columbine</name>
    <dbReference type="NCBI Taxonomy" id="218851"/>
    <lineage>
        <taxon>Eukaryota</taxon>
        <taxon>Viridiplantae</taxon>
        <taxon>Streptophyta</taxon>
        <taxon>Embryophyta</taxon>
        <taxon>Tracheophyta</taxon>
        <taxon>Spermatophyta</taxon>
        <taxon>Magnoliopsida</taxon>
        <taxon>Ranunculales</taxon>
        <taxon>Ranunculaceae</taxon>
        <taxon>Thalictroideae</taxon>
        <taxon>Aquilegia</taxon>
    </lineage>
</organism>
<name>A0A2G5EF76_AQUCA</name>